<dbReference type="InterPro" id="IPR011990">
    <property type="entry name" value="TPR-like_helical_dom_sf"/>
</dbReference>
<feature type="repeat" description="TPR" evidence="3">
    <location>
        <begin position="509"/>
        <end position="542"/>
    </location>
</feature>
<dbReference type="Gene3D" id="1.25.40.10">
    <property type="entry name" value="Tetratricopeptide repeat domain"/>
    <property type="match status" value="4"/>
</dbReference>
<dbReference type="AlphaFoldDB" id="D7CS45"/>
<feature type="repeat" description="TPR" evidence="3">
    <location>
        <begin position="646"/>
        <end position="679"/>
    </location>
</feature>
<feature type="repeat" description="TPR" evidence="3">
    <location>
        <begin position="243"/>
        <end position="276"/>
    </location>
</feature>
<reference evidence="6" key="1">
    <citation type="submission" date="2010-05" db="EMBL/GenBank/DDBJ databases">
        <title>The complete genome of Truepera radiovictris DSM 17093.</title>
        <authorList>
            <consortium name="US DOE Joint Genome Institute (JGI-PGF)"/>
            <person name="Lucas S."/>
            <person name="Copeland A."/>
            <person name="Lapidus A."/>
            <person name="Glavina del Rio T."/>
            <person name="Dalin E."/>
            <person name="Tice H."/>
            <person name="Bruce D."/>
            <person name="Goodwin L."/>
            <person name="Pitluck S."/>
            <person name="Kyrpides N."/>
            <person name="Mavromatis K."/>
            <person name="Ovchinnikova G."/>
            <person name="Munk A.C."/>
            <person name="Detter J.C."/>
            <person name="Han C."/>
            <person name="Tapia R."/>
            <person name="Land M."/>
            <person name="Hauser L."/>
            <person name="Markowitz V."/>
            <person name="Cheng J.-F."/>
            <person name="Hugenholtz P."/>
            <person name="Woyke T."/>
            <person name="Wu D."/>
            <person name="Tindall B."/>
            <person name="Pomrenke H.G."/>
            <person name="Brambilla E."/>
            <person name="Klenk H.-P."/>
            <person name="Eisen J.A."/>
        </authorList>
    </citation>
    <scope>NUCLEOTIDE SEQUENCE [LARGE SCALE GENOMIC DNA]</scope>
    <source>
        <strain evidence="6">DSM 17093 / CIP 108686 / LMG 22925 / RQ-24</strain>
    </source>
</reference>
<keyword evidence="6" id="KW-1185">Reference proteome</keyword>
<dbReference type="SUPFAM" id="SSF48452">
    <property type="entry name" value="TPR-like"/>
    <property type="match status" value="2"/>
</dbReference>
<evidence type="ECO:0000313" key="6">
    <source>
        <dbReference type="Proteomes" id="UP000000379"/>
    </source>
</evidence>
<dbReference type="PROSITE" id="PS50293">
    <property type="entry name" value="TPR_REGION"/>
    <property type="match status" value="2"/>
</dbReference>
<name>D7CS45_TRURR</name>
<dbReference type="PANTHER" id="PTHR44858:SF1">
    <property type="entry name" value="UDP-N-ACETYLGLUCOSAMINE--PEPTIDE N-ACETYLGLUCOSAMINYLTRANSFERASE SPINDLY-RELATED"/>
    <property type="match status" value="1"/>
</dbReference>
<dbReference type="Pfam" id="PF14559">
    <property type="entry name" value="TPR_19"/>
    <property type="match status" value="1"/>
</dbReference>
<dbReference type="RefSeq" id="WP_013176957.1">
    <property type="nucleotide sequence ID" value="NC_014221.1"/>
</dbReference>
<dbReference type="InterPro" id="IPR019734">
    <property type="entry name" value="TPR_rpt"/>
</dbReference>
<dbReference type="PROSITE" id="PS50005">
    <property type="entry name" value="TPR"/>
    <property type="match status" value="4"/>
</dbReference>
<dbReference type="SMART" id="SM00028">
    <property type="entry name" value="TPR"/>
    <property type="match status" value="10"/>
</dbReference>
<feature type="signal peptide" evidence="4">
    <location>
        <begin position="1"/>
        <end position="22"/>
    </location>
</feature>
<evidence type="ECO:0000313" key="5">
    <source>
        <dbReference type="EMBL" id="ADI13577.1"/>
    </source>
</evidence>
<dbReference type="Proteomes" id="UP000000379">
    <property type="component" value="Chromosome"/>
</dbReference>
<dbReference type="eggNOG" id="COG0457">
    <property type="taxonomic scope" value="Bacteria"/>
</dbReference>
<dbReference type="STRING" id="649638.Trad_0440"/>
<dbReference type="GO" id="GO:0009279">
    <property type="term" value="C:cell outer membrane"/>
    <property type="evidence" value="ECO:0007669"/>
    <property type="project" value="TreeGrafter"/>
</dbReference>
<organism evidence="5 6">
    <name type="scientific">Truepera radiovictrix (strain DSM 17093 / CIP 108686 / LMG 22925 / RQ-24)</name>
    <dbReference type="NCBI Taxonomy" id="649638"/>
    <lineage>
        <taxon>Bacteria</taxon>
        <taxon>Thermotogati</taxon>
        <taxon>Deinococcota</taxon>
        <taxon>Deinococci</taxon>
        <taxon>Trueperales</taxon>
        <taxon>Trueperaceae</taxon>
        <taxon>Truepera</taxon>
    </lineage>
</organism>
<keyword evidence="4" id="KW-0732">Signal</keyword>
<evidence type="ECO:0000256" key="4">
    <source>
        <dbReference type="SAM" id="SignalP"/>
    </source>
</evidence>
<evidence type="ECO:0000256" key="1">
    <source>
        <dbReference type="ARBA" id="ARBA00022737"/>
    </source>
</evidence>
<dbReference type="Pfam" id="PF13432">
    <property type="entry name" value="TPR_16"/>
    <property type="match status" value="4"/>
</dbReference>
<feature type="repeat" description="TPR" evidence="3">
    <location>
        <begin position="680"/>
        <end position="713"/>
    </location>
</feature>
<keyword evidence="1" id="KW-0677">Repeat</keyword>
<feature type="chain" id="PRO_5003094243" evidence="4">
    <location>
        <begin position="23"/>
        <end position="740"/>
    </location>
</feature>
<protein>
    <submittedName>
        <fullName evidence="5">Tetratricopeptide TPR_2 repeat protein</fullName>
    </submittedName>
</protein>
<dbReference type="KEGG" id="tra:Trad_0440"/>
<dbReference type="EMBL" id="CP002049">
    <property type="protein sequence ID" value="ADI13577.1"/>
    <property type="molecule type" value="Genomic_DNA"/>
</dbReference>
<dbReference type="InterPro" id="IPR050498">
    <property type="entry name" value="Ycf3"/>
</dbReference>
<reference evidence="5 6" key="2">
    <citation type="journal article" date="2011" name="Stand. Genomic Sci.">
        <title>Complete genome sequence of Truepera radiovictrix type strain (RQ-24).</title>
        <authorList>
            <person name="Ivanova N."/>
            <person name="Rohde C."/>
            <person name="Munk C."/>
            <person name="Nolan M."/>
            <person name="Lucas S."/>
            <person name="Del Rio T.G."/>
            <person name="Tice H."/>
            <person name="Deshpande S."/>
            <person name="Cheng J.F."/>
            <person name="Tapia R."/>
            <person name="Han C."/>
            <person name="Goodwin L."/>
            <person name="Pitluck S."/>
            <person name="Liolios K."/>
            <person name="Mavromatis K."/>
            <person name="Mikhailova N."/>
            <person name="Pati A."/>
            <person name="Chen A."/>
            <person name="Palaniappan K."/>
            <person name="Land M."/>
            <person name="Hauser L."/>
            <person name="Chang Y.J."/>
            <person name="Jeffries C.D."/>
            <person name="Brambilla E."/>
            <person name="Rohde M."/>
            <person name="Goker M."/>
            <person name="Tindall B.J."/>
            <person name="Woyke T."/>
            <person name="Bristow J."/>
            <person name="Eisen J.A."/>
            <person name="Markowitz V."/>
            <person name="Hugenholtz P."/>
            <person name="Kyrpides N.C."/>
            <person name="Klenk H.P."/>
            <person name="Lapidus A."/>
        </authorList>
    </citation>
    <scope>NUCLEOTIDE SEQUENCE [LARGE SCALE GENOMIC DNA]</scope>
    <source>
        <strain evidence="6">DSM 17093 / CIP 108686 / LMG 22925 / RQ-24</strain>
    </source>
</reference>
<proteinExistence type="predicted"/>
<sequence length="740" mass="76973">MKRAPLLQLFALLALAAPLAWAQPPAHEGAVDRLVVLAFDADETDSPYRLGLATGLQRALNVIDGVYAPPVGDTLLVAQRAEAQGTLDTATFAEAFGARALVSGLVGLSGDGEGLVIDLVFAGPDDAVRRVPVSGPADNPAALLASVVEAVVTELELTLSADDEAQVAAVVAQTPSLASLGAVGEAALGLEARDTPELQAAAERDAGSSWVLSERAEALAAAGELEPALAASLAAIEAAPEDVEALVKRGVVLAAAGDAATAREAFAAALALNPAHAVALAGSARFAEPEAARAALTRALKAYPRYAAAYLELAALQRRTDDAEGALITLREAVERVPESASLHAALIGELVRRGEGDEALAVLEARLAADPDPSAYALASALGEAQSARALEILREGRQRYPQDAALALAEAEVLRGTGNLEAAEAVLQEALDAAPTNPELANQLAITQAQAGRTDEARATLEAALAQNPQARGVLERNLAQLLLEAGQNEAAIGVLEPLLARDAGDPELYTLYGLALGGAGRFDQALNALDEALRLAPTSQDAQNARRLVEQNQRLTGAERLAFDPDVAAVFGAGLSALQADELAAAQREFDRAAELQADVADEAGAEAGTIAFYQGYARQLQGDLRGAVEHYERALEGLPESATVLNNAGFAYFRLGRFDRALDYLTRATQADPDNSEAQLNLGLVLFDLGRFAQAVAPLERALERNPDLAELRVDPGDGEPLLLPELVDQARQSAQ</sequence>
<evidence type="ECO:0000256" key="2">
    <source>
        <dbReference type="ARBA" id="ARBA00022803"/>
    </source>
</evidence>
<evidence type="ECO:0000256" key="3">
    <source>
        <dbReference type="PROSITE-ProRule" id="PRU00339"/>
    </source>
</evidence>
<accession>D7CS45</accession>
<dbReference type="HOGENOM" id="CLU_375022_0_0_0"/>
<dbReference type="PANTHER" id="PTHR44858">
    <property type="entry name" value="TETRATRICOPEPTIDE REPEAT PROTEIN 6"/>
    <property type="match status" value="1"/>
</dbReference>
<keyword evidence="2 3" id="KW-0802">TPR repeat</keyword>
<gene>
    <name evidence="5" type="ordered locus">Trad_0440</name>
</gene>
<dbReference type="GO" id="GO:0046813">
    <property type="term" value="P:receptor-mediated virion attachment to host cell"/>
    <property type="evidence" value="ECO:0007669"/>
    <property type="project" value="TreeGrafter"/>
</dbReference>